<dbReference type="PROSITE" id="PS51704">
    <property type="entry name" value="GP_PDE"/>
    <property type="match status" value="1"/>
</dbReference>
<keyword evidence="5" id="KW-0319">Glycerol metabolism</keyword>
<dbReference type="InterPro" id="IPR013103">
    <property type="entry name" value="RVT_2"/>
</dbReference>
<dbReference type="GO" id="GO:0006629">
    <property type="term" value="P:lipid metabolic process"/>
    <property type="evidence" value="ECO:0007669"/>
    <property type="project" value="InterPro"/>
</dbReference>
<feature type="compositionally biased region" description="Basic residues" evidence="9">
    <location>
        <begin position="91"/>
        <end position="106"/>
    </location>
</feature>
<evidence type="ECO:0000259" key="12">
    <source>
        <dbReference type="PROSITE" id="PS51704"/>
    </source>
</evidence>
<dbReference type="GO" id="GO:0003676">
    <property type="term" value="F:nucleic acid binding"/>
    <property type="evidence" value="ECO:0007669"/>
    <property type="project" value="InterPro"/>
</dbReference>
<feature type="domain" description="Integrase catalytic" evidence="11">
    <location>
        <begin position="1304"/>
        <end position="1470"/>
    </location>
</feature>
<gene>
    <name evidence="13" type="ORF">FSB_LOCUS61650</name>
</gene>
<dbReference type="Pfam" id="PF03009">
    <property type="entry name" value="GDPD"/>
    <property type="match status" value="1"/>
</dbReference>
<dbReference type="Pfam" id="PF25597">
    <property type="entry name" value="SH3_retrovirus"/>
    <property type="match status" value="1"/>
</dbReference>
<dbReference type="PANTHER" id="PTHR42648:SF28">
    <property type="entry name" value="TRANSPOSON-ENCODED PROTEIN WITH RIBONUCLEASE H-LIKE AND RETROVIRUS ZINC FINGER-LIKE DOMAINS"/>
    <property type="match status" value="1"/>
</dbReference>
<keyword evidence="6" id="KW-0378">Hydrolase</keyword>
<evidence type="ECO:0000256" key="9">
    <source>
        <dbReference type="SAM" id="MobiDB-lite"/>
    </source>
</evidence>
<dbReference type="SUPFAM" id="SSF53098">
    <property type="entry name" value="Ribonuclease H-like"/>
    <property type="match status" value="2"/>
</dbReference>
<dbReference type="InterPro" id="IPR054722">
    <property type="entry name" value="PolX-like_BBD"/>
</dbReference>
<evidence type="ECO:0000256" key="2">
    <source>
        <dbReference type="ARBA" id="ARBA00022670"/>
    </source>
</evidence>
<name>A0A2N9JA54_FAGSY</name>
<dbReference type="GO" id="GO:0008889">
    <property type="term" value="F:glycerophosphodiester phosphodiesterase activity"/>
    <property type="evidence" value="ECO:0007669"/>
    <property type="project" value="UniProtKB-EC"/>
</dbReference>
<dbReference type="InterPro" id="IPR030395">
    <property type="entry name" value="GP_PDE_dom"/>
</dbReference>
<protein>
    <recommendedName>
        <fullName evidence="1">glycerophosphodiester phosphodiesterase</fullName>
        <ecNumber evidence="1">3.1.4.46</ecNumber>
    </recommendedName>
</protein>
<dbReference type="SUPFAM" id="SSF56672">
    <property type="entry name" value="DNA/RNA polymerases"/>
    <property type="match status" value="1"/>
</dbReference>
<organism evidence="13">
    <name type="scientific">Fagus sylvatica</name>
    <name type="common">Beechnut</name>
    <dbReference type="NCBI Taxonomy" id="28930"/>
    <lineage>
        <taxon>Eukaryota</taxon>
        <taxon>Viridiplantae</taxon>
        <taxon>Streptophyta</taxon>
        <taxon>Embryophyta</taxon>
        <taxon>Tracheophyta</taxon>
        <taxon>Spermatophyta</taxon>
        <taxon>Magnoliopsida</taxon>
        <taxon>eudicotyledons</taxon>
        <taxon>Gunneridae</taxon>
        <taxon>Pentapetalae</taxon>
        <taxon>rosids</taxon>
        <taxon>fabids</taxon>
        <taxon>Fagales</taxon>
        <taxon>Fagaceae</taxon>
        <taxon>Fagus</taxon>
    </lineage>
</organism>
<evidence type="ECO:0000313" key="13">
    <source>
        <dbReference type="EMBL" id="SPD33768.1"/>
    </source>
</evidence>
<feature type="region of interest" description="Disordered" evidence="9">
    <location>
        <begin position="562"/>
        <end position="594"/>
    </location>
</feature>
<dbReference type="CDD" id="cd09272">
    <property type="entry name" value="RNase_HI_RT_Ty1"/>
    <property type="match status" value="1"/>
</dbReference>
<dbReference type="InterPro" id="IPR036397">
    <property type="entry name" value="RNaseH_sf"/>
</dbReference>
<feature type="domain" description="CCHC-type" evidence="10">
    <location>
        <begin position="119"/>
        <end position="133"/>
    </location>
</feature>
<dbReference type="Pfam" id="PF00665">
    <property type="entry name" value="rve"/>
    <property type="match status" value="1"/>
</dbReference>
<dbReference type="InterPro" id="IPR036875">
    <property type="entry name" value="Znf_CCHC_sf"/>
</dbReference>
<dbReference type="InterPro" id="IPR057670">
    <property type="entry name" value="SH3_retrovirus"/>
</dbReference>
<evidence type="ECO:0000256" key="7">
    <source>
        <dbReference type="ARBA" id="ARBA00047512"/>
    </source>
</evidence>
<evidence type="ECO:0000256" key="5">
    <source>
        <dbReference type="ARBA" id="ARBA00022798"/>
    </source>
</evidence>
<dbReference type="InterPro" id="IPR039537">
    <property type="entry name" value="Retrotran_Ty1/copia-like"/>
</dbReference>
<dbReference type="Pfam" id="PF13976">
    <property type="entry name" value="gag_pre-integrs"/>
    <property type="match status" value="2"/>
</dbReference>
<evidence type="ECO:0000259" key="11">
    <source>
        <dbReference type="PROSITE" id="PS50994"/>
    </source>
</evidence>
<dbReference type="InterPro" id="IPR017946">
    <property type="entry name" value="PLC-like_Pdiesterase_TIM-brl"/>
</dbReference>
<dbReference type="InterPro" id="IPR025724">
    <property type="entry name" value="GAG-pre-integrase_dom"/>
</dbReference>
<keyword evidence="8" id="KW-0862">Zinc</keyword>
<keyword evidence="2" id="KW-0645">Protease</keyword>
<evidence type="ECO:0000256" key="1">
    <source>
        <dbReference type="ARBA" id="ARBA00012247"/>
    </source>
</evidence>
<dbReference type="PANTHER" id="PTHR42648">
    <property type="entry name" value="TRANSPOSASE, PUTATIVE-RELATED"/>
    <property type="match status" value="1"/>
</dbReference>
<sequence>MSLSEHLNDYNKILADLKNLDVEISDEDKALLLLNSLPDAYDHLITTLLYGKDEIKFDDVSNALTNNEFRKKDKQSYRDTISEVLTVRGKSDKKKSGWRGKSRSKSKGASNKKIGKDQCALCRKKGHWKKDCPLKNKDKDSNANVAQSSDDDSEFALDSSSFVCNLNKWVMDSACTHHMSYNKDWFYDFKERKCVVYMSDESTCKIAGIGKIKLKLHDGTVRCLTKVRYVPDLKKNLISLDLLESKGFRIDMHNGILSVLYGAMVLMKATRRNNLYYLKGSTIVGEVATVVEKLGEFASNTTRLWHMRLGHAGEKALQGLVKQGLLKCAKTCKIDFCEHCVFGKQTRVKFGTAIHQTKGTLDYVHTDVWRPSKVASLGGKHYFVSFADDYSHRIWVYTMRHKDEVLDIFLKWKKLIETQTGCKIKRLRPNNGGEYMPDPFFKVCQDEGIARHFTVRRTPQQNGVAKRMNRTLLEKIINRLPATTNEGKTPLQESKLDPRAKKAIFMGFSSGVKGYRLWCPETKKIIHSRDVRFNESEIVKPIKQMEDSTVDSNSQQVEFETLVISSKSDTDNDIEVDEGNSSDESEAPALTSSQLTDSIAVRRARREIRKPAKFVDMVAYALPMFEDDIPSTYKEVVRTLESSEWKKATDDEMQSLHKNQTWDLVQLPKGKKEIGCKWVYTKKEGSTGKDSVQFKARLVAKGYAQTEGIDYNVVFSLFVKHFSIRILLAVVSQFDLELAQLDVKTTFLHGDLEEEIYMSQPDGFKVADKENWDLGEAKKILGMEIARDRVKGTIHLTQKQHLTKVLQRFGMDSKTKPVSTPLASHFKLSSLLSPRTDEEREYMAHIPYASLVGSLMYAMVCTRPNISQAVSMVSRYMHDTAKSHWQATKWILRYILGTVDLGLKFERDDSIERHLVGYVDSDYASDLDKHRSTTSHVFTFAKAPVSWRSTLQTTIALSTTEAEYMAMTEAIKEAIWLHGLIEDLGILQEHISVFCDSQSAIHLAKNQVHHSRTKHINVRFHFICDIVDKGDILLQKIGTADNPIDMMTKPVPLHKFKHCLDLLGVCRKALIITKNGASGIYPGSTDLAYQKAVDDGADIIDYSVQMSKDGVAFCLDTVDLMGATNAMVSFISRSNVVPEIQPNAGVFSFDLTWSEIQTLKPRMMKVVKDLLRNPAYMNADLKKNLISLGLLESKGFRIDMHNGILSVLYGAMVLMKATHRNNLYYLKGSRVVGEVATIVEKLGEFASDTTRLWHMCLRHTGEKALQGLVKQGLLKCTKTCKIDFCEHCVFGKQTRVKFGTAIHQTKGTLDYVHTDVWGPSKVASLGGKHYFVSFVDDYSRRVWVYTMRHKDEVLDIFLKWKKLIETQTSRKTKRLRSDNGGEYMSDLFFKVCQDEGIARHFTVRRTPQQNGVAERMNRTLLEKVQCMLSQGKLGKEFWAEVVSYACQIINRLPAAANEGKTPLQVWSGSPATDSDSFHIFGCHAYYHVQESN</sequence>
<accession>A0A2N9JA54</accession>
<feature type="region of interest" description="Disordered" evidence="9">
    <location>
        <begin position="91"/>
        <end position="112"/>
    </location>
</feature>
<dbReference type="EC" id="3.1.4.46" evidence="1"/>
<evidence type="ECO:0000256" key="3">
    <source>
        <dbReference type="ARBA" id="ARBA00022723"/>
    </source>
</evidence>
<evidence type="ECO:0000256" key="8">
    <source>
        <dbReference type="PROSITE-ProRule" id="PRU00047"/>
    </source>
</evidence>
<proteinExistence type="predicted"/>
<dbReference type="Gene3D" id="4.10.60.10">
    <property type="entry name" value="Zinc finger, CCHC-type"/>
    <property type="match status" value="1"/>
</dbReference>
<dbReference type="EMBL" id="OIVN01006471">
    <property type="protein sequence ID" value="SPD33768.1"/>
    <property type="molecule type" value="Genomic_DNA"/>
</dbReference>
<dbReference type="GO" id="GO:0015074">
    <property type="term" value="P:DNA integration"/>
    <property type="evidence" value="ECO:0007669"/>
    <property type="project" value="InterPro"/>
</dbReference>
<dbReference type="InterPro" id="IPR043502">
    <property type="entry name" value="DNA/RNA_pol_sf"/>
</dbReference>
<dbReference type="PROSITE" id="PS50158">
    <property type="entry name" value="ZF_CCHC"/>
    <property type="match status" value="1"/>
</dbReference>
<feature type="compositionally biased region" description="Acidic residues" evidence="9">
    <location>
        <begin position="571"/>
        <end position="586"/>
    </location>
</feature>
<dbReference type="Pfam" id="PF07727">
    <property type="entry name" value="RVT_2"/>
    <property type="match status" value="1"/>
</dbReference>
<dbReference type="GO" id="GO:0004190">
    <property type="term" value="F:aspartic-type endopeptidase activity"/>
    <property type="evidence" value="ECO:0007669"/>
    <property type="project" value="UniProtKB-KW"/>
</dbReference>
<evidence type="ECO:0000259" key="10">
    <source>
        <dbReference type="PROSITE" id="PS50158"/>
    </source>
</evidence>
<dbReference type="Gene3D" id="3.20.20.190">
    <property type="entry name" value="Phosphatidylinositol (PI) phosphodiesterase"/>
    <property type="match status" value="1"/>
</dbReference>
<dbReference type="GO" id="GO:0006071">
    <property type="term" value="P:glycerol metabolic process"/>
    <property type="evidence" value="ECO:0007669"/>
    <property type="project" value="UniProtKB-KW"/>
</dbReference>
<dbReference type="SUPFAM" id="SSF51695">
    <property type="entry name" value="PLC-like phosphodiesterases"/>
    <property type="match status" value="1"/>
</dbReference>
<keyword evidence="4" id="KW-0064">Aspartyl protease</keyword>
<dbReference type="PROSITE" id="PS50994">
    <property type="entry name" value="INTEGRASE"/>
    <property type="match status" value="2"/>
</dbReference>
<dbReference type="InterPro" id="IPR001584">
    <property type="entry name" value="Integrase_cat-core"/>
</dbReference>
<dbReference type="Pfam" id="PF22936">
    <property type="entry name" value="Pol_BBD"/>
    <property type="match status" value="1"/>
</dbReference>
<dbReference type="InterPro" id="IPR001878">
    <property type="entry name" value="Znf_CCHC"/>
</dbReference>
<keyword evidence="8" id="KW-0863">Zinc-finger</keyword>
<reference evidence="13" key="1">
    <citation type="submission" date="2018-02" db="EMBL/GenBank/DDBJ databases">
        <authorList>
            <person name="Cohen D.B."/>
            <person name="Kent A.D."/>
        </authorList>
    </citation>
    <scope>NUCLEOTIDE SEQUENCE</scope>
</reference>
<comment type="catalytic activity">
    <reaction evidence="7">
        <text>a sn-glycero-3-phosphodiester + H2O = an alcohol + sn-glycerol 3-phosphate + H(+)</text>
        <dbReference type="Rhea" id="RHEA:12969"/>
        <dbReference type="ChEBI" id="CHEBI:15377"/>
        <dbReference type="ChEBI" id="CHEBI:15378"/>
        <dbReference type="ChEBI" id="CHEBI:30879"/>
        <dbReference type="ChEBI" id="CHEBI:57597"/>
        <dbReference type="ChEBI" id="CHEBI:83408"/>
        <dbReference type="EC" id="3.1.4.46"/>
    </reaction>
</comment>
<dbReference type="Gene3D" id="3.30.420.10">
    <property type="entry name" value="Ribonuclease H-like superfamily/Ribonuclease H"/>
    <property type="match status" value="2"/>
</dbReference>
<dbReference type="GO" id="GO:0006508">
    <property type="term" value="P:proteolysis"/>
    <property type="evidence" value="ECO:0007669"/>
    <property type="project" value="UniProtKB-KW"/>
</dbReference>
<dbReference type="SUPFAM" id="SSF57756">
    <property type="entry name" value="Retrovirus zinc finger-like domains"/>
    <property type="match status" value="1"/>
</dbReference>
<evidence type="ECO:0000256" key="4">
    <source>
        <dbReference type="ARBA" id="ARBA00022750"/>
    </source>
</evidence>
<feature type="domain" description="Integrase catalytic" evidence="11">
    <location>
        <begin position="356"/>
        <end position="476"/>
    </location>
</feature>
<dbReference type="GO" id="GO:0008270">
    <property type="term" value="F:zinc ion binding"/>
    <property type="evidence" value="ECO:0007669"/>
    <property type="project" value="UniProtKB-KW"/>
</dbReference>
<feature type="domain" description="GP-PDE" evidence="12">
    <location>
        <begin position="1069"/>
        <end position="1183"/>
    </location>
</feature>
<dbReference type="InterPro" id="IPR012337">
    <property type="entry name" value="RNaseH-like_sf"/>
</dbReference>
<keyword evidence="3" id="KW-0479">Metal-binding</keyword>
<evidence type="ECO:0000256" key="6">
    <source>
        <dbReference type="ARBA" id="ARBA00022801"/>
    </source>
</evidence>
<dbReference type="Pfam" id="PF14223">
    <property type="entry name" value="Retrotran_gag_2"/>
    <property type="match status" value="1"/>
</dbReference>